<reference evidence="2" key="1">
    <citation type="journal article" date="2020" name="Int. J. Syst. Evol. Microbiol.">
        <title>Aquipluma nitroreducens gen. nov. sp. nov., a novel facultatively anaerobic bacterium isolated from a freshwater lake.</title>
        <authorList>
            <person name="Watanabe M."/>
            <person name="Kojima H."/>
            <person name="Fukui M."/>
        </authorList>
    </citation>
    <scope>NUCLEOTIDE SEQUENCE</scope>
    <source>
        <strain evidence="2">MeG22</strain>
    </source>
</reference>
<dbReference type="SUPFAM" id="SSF159888">
    <property type="entry name" value="YdhG-like"/>
    <property type="match status" value="1"/>
</dbReference>
<dbReference type="AlphaFoldDB" id="A0A5K7S777"/>
<keyword evidence="3" id="KW-1185">Reference proteome</keyword>
<evidence type="ECO:0000313" key="3">
    <source>
        <dbReference type="Proteomes" id="UP001193389"/>
    </source>
</evidence>
<evidence type="ECO:0000313" key="2">
    <source>
        <dbReference type="EMBL" id="BBE17413.1"/>
    </source>
</evidence>
<dbReference type="KEGG" id="anf:AQPE_1563"/>
<protein>
    <recommendedName>
        <fullName evidence="1">YdhG-like domain-containing protein</fullName>
    </recommendedName>
</protein>
<sequence length="136" mass="15986">MDFQKGLKFQSFVEFWEYLPDDERIIVDVLRQIILENLPSTCKEKLAYNVPYYYGNRRICLIWPGSVPWGGIREGVLFGFCQGYKLADLDNYLIHGTNKQVYYKIFHSVDEIDELAIVKLLKEAVAVDKKFKPNRK</sequence>
<name>A0A5K7S777_9BACT</name>
<proteinExistence type="predicted"/>
<organism evidence="2 3">
    <name type="scientific">Aquipluma nitroreducens</name>
    <dbReference type="NCBI Taxonomy" id="2010828"/>
    <lineage>
        <taxon>Bacteria</taxon>
        <taxon>Pseudomonadati</taxon>
        <taxon>Bacteroidota</taxon>
        <taxon>Bacteroidia</taxon>
        <taxon>Marinilabiliales</taxon>
        <taxon>Prolixibacteraceae</taxon>
        <taxon>Aquipluma</taxon>
    </lineage>
</organism>
<dbReference type="EMBL" id="AP018694">
    <property type="protein sequence ID" value="BBE17413.1"/>
    <property type="molecule type" value="Genomic_DNA"/>
</dbReference>
<feature type="domain" description="YdhG-like" evidence="1">
    <location>
        <begin position="26"/>
        <end position="125"/>
    </location>
</feature>
<gene>
    <name evidence="2" type="ORF">AQPE_1563</name>
</gene>
<dbReference type="RefSeq" id="WP_318350414.1">
    <property type="nucleotide sequence ID" value="NZ_AP018694.1"/>
</dbReference>
<dbReference type="InterPro" id="IPR014922">
    <property type="entry name" value="YdhG-like"/>
</dbReference>
<dbReference type="Pfam" id="PF08818">
    <property type="entry name" value="DUF1801"/>
    <property type="match status" value="1"/>
</dbReference>
<dbReference type="Proteomes" id="UP001193389">
    <property type="component" value="Chromosome"/>
</dbReference>
<accession>A0A5K7S777</accession>
<evidence type="ECO:0000259" key="1">
    <source>
        <dbReference type="Pfam" id="PF08818"/>
    </source>
</evidence>